<feature type="domain" description="BRCT" evidence="2">
    <location>
        <begin position="432"/>
        <end position="526"/>
    </location>
</feature>
<dbReference type="OrthoDB" id="251770at2759"/>
<reference evidence="3" key="1">
    <citation type="submission" date="2021-09" db="EMBL/GenBank/DDBJ databases">
        <authorList>
            <consortium name="Pathogen Informatics"/>
        </authorList>
    </citation>
    <scope>NUCLEOTIDE SEQUENCE</scope>
</reference>
<dbReference type="FunFam" id="3.40.50.10190:FF:000010">
    <property type="entry name" value="DNA topoisomerase II binding protein 1"/>
    <property type="match status" value="1"/>
</dbReference>
<feature type="domain" description="BRCT" evidence="2">
    <location>
        <begin position="221"/>
        <end position="313"/>
    </location>
</feature>
<evidence type="ECO:0000259" key="2">
    <source>
        <dbReference type="PROSITE" id="PS50172"/>
    </source>
</evidence>
<dbReference type="SUPFAM" id="SSF52113">
    <property type="entry name" value="BRCT domain"/>
    <property type="match status" value="5"/>
</dbReference>
<dbReference type="AlphaFoldDB" id="A0A8J2M580"/>
<keyword evidence="4" id="KW-1185">Reference proteome</keyword>
<dbReference type="GO" id="GO:0033314">
    <property type="term" value="P:mitotic DNA replication checkpoint signaling"/>
    <property type="evidence" value="ECO:0007669"/>
    <property type="project" value="TreeGrafter"/>
</dbReference>
<feature type="domain" description="BRCT" evidence="2">
    <location>
        <begin position="603"/>
        <end position="692"/>
    </location>
</feature>
<dbReference type="GO" id="GO:0006270">
    <property type="term" value="P:DNA replication initiation"/>
    <property type="evidence" value="ECO:0007669"/>
    <property type="project" value="TreeGrafter"/>
</dbReference>
<dbReference type="InterPro" id="IPR059215">
    <property type="entry name" value="BRCT2_TopBP1-like"/>
</dbReference>
<dbReference type="SMART" id="SM00292">
    <property type="entry name" value="BRCT"/>
    <property type="match status" value="5"/>
</dbReference>
<protein>
    <recommendedName>
        <fullName evidence="2">BRCT domain-containing protein</fullName>
    </recommendedName>
</protein>
<evidence type="ECO:0000256" key="1">
    <source>
        <dbReference type="ARBA" id="ARBA00022737"/>
    </source>
</evidence>
<sequence length="960" mass="109086">MPPKTTWKKDYSSSEKIEMVGMYQLWMLKAEVGEAIAGSPSSDELIHQEDLFQMLKGKSLNPKWITSKDCLERKFECDDFCVLPAFRGKVFSRLISLKCRVYGALAVITCLKRKERLPKRHSFVWSTTLQDSIVCFSGIEMKTREHQISLVKMMGGTISKAFTKKVTHLVADSQDTESKKFVTAVDYAIPVMSVSWIFAAWKSAKAFSEAKYTDEQYISEHKLQIFVKCVISCSGIAPQDRSTLSRLIEANGGVYTGNMKKNHCTHLVTDLNSGEKYKVARKWGWNQIRIVRLRWVRKSVEQGYRLPERLYETRINSDECSTPRASQLTQFQPFTNLEISVINCSAHQQQTAMKNKKLAIKKSEDKLYTELVVDNRPVSGAIPQMHIVKSESTATDINKSTVIESDSLKVKPSQRTTVEMDPIVLFDLDALRFNDFMSNCIIYLCGIEDENFKKYKWLTNRVGSGRRDKLVYTDTTHVVVGPQRLDWKLIKQLKEKARSNVKVVICEWLLDCAKAQIVLDESDYLIFKQEKSNFELSQHKLSLANTKGLDYSDEARKKTTLKITEVGTKLLGKTAGMLANAELDYDEIICERPVSSDDEAGEDSRYLFAGLSFRIVVKKEEIRDKLFSNIQSHGGKVEQTTKIWVDYMVCEVLDCLLNDSATNFNCGNVVSSFWLQECIKKDAIMNAEKHPLYRPIETYETYQIFAGHVIGLSTLPEAEKDIFTDVLYKFGAHVKIHLGYDMQLNICTEIITGAETNLTDSARRRQIPVLDPSWIIESIIQNQLQPVQAHLFHDQPFKNYMRNDRLWMHTMQRKPSGDRSNTLDGITNDNELPIKKALNENEKEASPQYRETDVLQYNSIQNTENTGKIEDRMLEILKSNVLDDENQYAEKNFQEQTSSNLAAVLDLADAFAYVDGINTQSTLGTSPDGETWNDAAVGCALGEAVVKTGQAGEASWTSPI</sequence>
<dbReference type="PANTHER" id="PTHR13561">
    <property type="entry name" value="DNA REPLICATION REGULATOR DPB11-RELATED"/>
    <property type="match status" value="1"/>
</dbReference>
<gene>
    <name evidence="3" type="ORF">CJOHNSTONI_LOCUS9769</name>
</gene>
<accession>A0A8J2M580</accession>
<dbReference type="Gene3D" id="3.40.50.10190">
    <property type="entry name" value="BRCT domain"/>
    <property type="match status" value="6"/>
</dbReference>
<organism evidence="3 4">
    <name type="scientific">Cercopithifilaria johnstoni</name>
    <dbReference type="NCBI Taxonomy" id="2874296"/>
    <lineage>
        <taxon>Eukaryota</taxon>
        <taxon>Metazoa</taxon>
        <taxon>Ecdysozoa</taxon>
        <taxon>Nematoda</taxon>
        <taxon>Chromadorea</taxon>
        <taxon>Rhabditida</taxon>
        <taxon>Spirurina</taxon>
        <taxon>Spiruromorpha</taxon>
        <taxon>Filarioidea</taxon>
        <taxon>Onchocercidae</taxon>
        <taxon>Cercopithifilaria</taxon>
    </lineage>
</organism>
<dbReference type="Proteomes" id="UP000746747">
    <property type="component" value="Unassembled WGS sequence"/>
</dbReference>
<evidence type="ECO:0000313" key="3">
    <source>
        <dbReference type="EMBL" id="CAG9540235.1"/>
    </source>
</evidence>
<proteinExistence type="predicted"/>
<dbReference type="EMBL" id="CAKAEH010001922">
    <property type="protein sequence ID" value="CAG9540235.1"/>
    <property type="molecule type" value="Genomic_DNA"/>
</dbReference>
<dbReference type="GO" id="GO:0007095">
    <property type="term" value="P:mitotic G2 DNA damage checkpoint signaling"/>
    <property type="evidence" value="ECO:0007669"/>
    <property type="project" value="TreeGrafter"/>
</dbReference>
<dbReference type="InterPro" id="IPR001357">
    <property type="entry name" value="BRCT_dom"/>
</dbReference>
<name>A0A8J2M580_9BILA</name>
<evidence type="ECO:0000313" key="4">
    <source>
        <dbReference type="Proteomes" id="UP000746747"/>
    </source>
</evidence>
<dbReference type="InterPro" id="IPR036420">
    <property type="entry name" value="BRCT_dom_sf"/>
</dbReference>
<dbReference type="Pfam" id="PF12738">
    <property type="entry name" value="PTCB-BRCT"/>
    <property type="match status" value="2"/>
</dbReference>
<dbReference type="PROSITE" id="PS50172">
    <property type="entry name" value="BRCT"/>
    <property type="match status" value="5"/>
</dbReference>
<dbReference type="Pfam" id="PF00533">
    <property type="entry name" value="BRCT"/>
    <property type="match status" value="1"/>
</dbReference>
<keyword evidence="1" id="KW-0677">Repeat</keyword>
<dbReference type="PANTHER" id="PTHR13561:SF20">
    <property type="entry name" value="DNA TOPOISOMERASE 2-BINDING PROTEIN 1"/>
    <property type="match status" value="1"/>
</dbReference>
<comment type="caution">
    <text evidence="3">The sequence shown here is derived from an EMBL/GenBank/DDBJ whole genome shotgun (WGS) entry which is preliminary data.</text>
</comment>
<feature type="non-terminal residue" evidence="3">
    <location>
        <position position="1"/>
    </location>
</feature>
<feature type="domain" description="BRCT" evidence="2">
    <location>
        <begin position="700"/>
        <end position="792"/>
    </location>
</feature>
<feature type="domain" description="BRCT" evidence="2">
    <location>
        <begin position="136"/>
        <end position="214"/>
    </location>
</feature>
<dbReference type="CDD" id="cd17731">
    <property type="entry name" value="BRCT_TopBP1_rpt2_like"/>
    <property type="match status" value="1"/>
</dbReference>